<organism evidence="1 2">
    <name type="scientific">Ambispora leptoticha</name>
    <dbReference type="NCBI Taxonomy" id="144679"/>
    <lineage>
        <taxon>Eukaryota</taxon>
        <taxon>Fungi</taxon>
        <taxon>Fungi incertae sedis</taxon>
        <taxon>Mucoromycota</taxon>
        <taxon>Glomeromycotina</taxon>
        <taxon>Glomeromycetes</taxon>
        <taxon>Archaeosporales</taxon>
        <taxon>Ambisporaceae</taxon>
        <taxon>Ambispora</taxon>
    </lineage>
</organism>
<comment type="caution">
    <text evidence="1">The sequence shown here is derived from an EMBL/GenBank/DDBJ whole genome shotgun (WGS) entry which is preliminary data.</text>
</comment>
<proteinExistence type="predicted"/>
<keyword evidence="2" id="KW-1185">Reference proteome</keyword>
<gene>
    <name evidence="1" type="ORF">ALEPTO_LOCUS14545</name>
</gene>
<name>A0A9N9NWC1_9GLOM</name>
<reference evidence="1" key="1">
    <citation type="submission" date="2021-06" db="EMBL/GenBank/DDBJ databases">
        <authorList>
            <person name="Kallberg Y."/>
            <person name="Tangrot J."/>
            <person name="Rosling A."/>
        </authorList>
    </citation>
    <scope>NUCLEOTIDE SEQUENCE</scope>
    <source>
        <strain evidence="1">FL130A</strain>
    </source>
</reference>
<dbReference type="EMBL" id="CAJVPS010057304">
    <property type="protein sequence ID" value="CAG8778541.1"/>
    <property type="molecule type" value="Genomic_DNA"/>
</dbReference>
<evidence type="ECO:0000313" key="2">
    <source>
        <dbReference type="Proteomes" id="UP000789508"/>
    </source>
</evidence>
<accession>A0A9N9NWC1</accession>
<feature type="non-terminal residue" evidence="1">
    <location>
        <position position="51"/>
    </location>
</feature>
<feature type="non-terminal residue" evidence="1">
    <location>
        <position position="1"/>
    </location>
</feature>
<dbReference type="AlphaFoldDB" id="A0A9N9NWC1"/>
<evidence type="ECO:0000313" key="1">
    <source>
        <dbReference type="EMBL" id="CAG8778541.1"/>
    </source>
</evidence>
<dbReference type="Proteomes" id="UP000789508">
    <property type="component" value="Unassembled WGS sequence"/>
</dbReference>
<protein>
    <submittedName>
        <fullName evidence="1">936_t:CDS:1</fullName>
    </submittedName>
</protein>
<sequence length="51" mass="6015">VLEKLENNKGIGKSNFVRTMYNEIYLTYAKYSSKYNTWVLIELCHGMYNAC</sequence>